<evidence type="ECO:0000256" key="6">
    <source>
        <dbReference type="ARBA" id="ARBA00022679"/>
    </source>
</evidence>
<evidence type="ECO:0000256" key="15">
    <source>
        <dbReference type="SAM" id="MobiDB-lite"/>
    </source>
</evidence>
<dbReference type="PANTHER" id="PTHR12734">
    <property type="entry name" value="METHYLTRANSFERASE-RELATED"/>
    <property type="match status" value="1"/>
</dbReference>
<sequence>MSTRRPEHLAPPELYYNDEEAKKYTFNSRIMDIQVQMTERALELLALPEDRQCMLLDIGCGSGLSGSVLEENGHIWVGMDISASMLKIAVDREVSGDLILSDMGHGVPFKAGTFDGAISISALQWLCNIDKNEYNCFKRLKAFFTSLFISLSSGARAIFQFYPENDKQLNIITTAATGAGFFGGTVIDFPNSKKAKKFFLVLMTSGVMNLPQAYGDNQNINQNVNIKNSLKKNAKGKNSKNKNLFKLKIDTIMKKKERRLKQGKNVARDSKYTGRKRKDRL</sequence>
<evidence type="ECO:0000256" key="3">
    <source>
        <dbReference type="ARBA" id="ARBA00005547"/>
    </source>
</evidence>
<dbReference type="EMBL" id="MH800174">
    <property type="protein sequence ID" value="QBH74332.1"/>
    <property type="molecule type" value="mRNA"/>
</dbReference>
<comment type="function">
    <text evidence="10">S-adenosyl-L-methionine-dependent methyltransferase that specifically methylates the N(7) position of a guanine in 18S rRNA. Requires the methyltransferase adapter protein TRM112 for full rRNA methyltransferase activity. Involved in the pre-rRNA processing steps leading to small-subunit rRNA production independently of its RNA-modifying catalytic activity. Important for biogenesis end export of the 40S ribosomal subunit independent on its methyltransferase activity. Locus-specific steroid receptor coactivator. Potentiates transactivation by glucocorticoid (NR3C1), mineralocorticoid (NR3C2), androgen (AR) and progesterone (PGR) receptors. Required for the maintenance of open chromatin at the TSC22D3/GILZ locus to facilitate NR3C1 loading on the response elements. Required for maintenance of dimethylation on histone H3 'Lys-79' (H3K79me2), although direct histone methyltransferase activity is not observed in vitro.</text>
</comment>
<evidence type="ECO:0000256" key="12">
    <source>
        <dbReference type="ARBA" id="ARBA00074415"/>
    </source>
</evidence>
<evidence type="ECO:0000259" key="16">
    <source>
        <dbReference type="Pfam" id="PF08241"/>
    </source>
</evidence>
<dbReference type="GO" id="GO:0005730">
    <property type="term" value="C:nucleolus"/>
    <property type="evidence" value="ECO:0007669"/>
    <property type="project" value="TreeGrafter"/>
</dbReference>
<reference evidence="18" key="1">
    <citation type="journal article" date="2019" name="Sci. Rep.">
        <title>No signal of deleterious mutation accumulation in conserved gene sequences of extant asexual hexapods.</title>
        <authorList>
            <person name="Brandt A."/>
            <person name="Bast J."/>
            <person name="Scheu S."/>
            <person name="Meusemann K."/>
            <person name="Donath A."/>
            <person name="Schuette K."/>
            <person name="Machida R."/>
            <person name="Kraaijeveld K."/>
        </authorList>
    </citation>
    <scope>NUCLEOTIDE SEQUENCE</scope>
    <source>
        <strain evidence="18">OG7586</strain>
    </source>
</reference>
<evidence type="ECO:0000256" key="2">
    <source>
        <dbReference type="ARBA" id="ARBA00004496"/>
    </source>
</evidence>
<evidence type="ECO:0000256" key="11">
    <source>
        <dbReference type="ARBA" id="ARBA00064164"/>
    </source>
</evidence>
<dbReference type="PANTHER" id="PTHR12734:SF0">
    <property type="entry name" value="18S RRNA (GUANINE-N(7))-METHYLTRANSFERASE-RELATED"/>
    <property type="match status" value="1"/>
</dbReference>
<evidence type="ECO:0000256" key="4">
    <source>
        <dbReference type="ARBA" id="ARBA00022490"/>
    </source>
</evidence>
<dbReference type="Pfam" id="PF12589">
    <property type="entry name" value="WBS_methylT"/>
    <property type="match status" value="1"/>
</dbReference>
<organism evidence="18">
    <name type="scientific">Encarsia formosa</name>
    <name type="common">Whitefly parasite</name>
    <dbReference type="NCBI Taxonomy" id="32400"/>
    <lineage>
        <taxon>Eukaryota</taxon>
        <taxon>Metazoa</taxon>
        <taxon>Ecdysozoa</taxon>
        <taxon>Arthropoda</taxon>
        <taxon>Hexapoda</taxon>
        <taxon>Insecta</taxon>
        <taxon>Pterygota</taxon>
        <taxon>Neoptera</taxon>
        <taxon>Endopterygota</taxon>
        <taxon>Hymenoptera</taxon>
        <taxon>Apocrita</taxon>
        <taxon>Proctotrupomorpha</taxon>
        <taxon>Chalcidoidea</taxon>
        <taxon>Aphelinidae</taxon>
        <taxon>Coccophaginae</taxon>
        <taxon>Encarsia</taxon>
    </lineage>
</organism>
<evidence type="ECO:0000256" key="8">
    <source>
        <dbReference type="ARBA" id="ARBA00023242"/>
    </source>
</evidence>
<protein>
    <recommendedName>
        <fullName evidence="12">18S rRNA (guanine-N(7))-methyltransferase</fullName>
    </recommendedName>
    <alternativeName>
        <fullName evidence="14">Bud site selection protein 23 homolog</fullName>
    </alternativeName>
    <alternativeName>
        <fullName evidence="13">rRNA methyltransferase and ribosome maturation factor</fullName>
    </alternativeName>
</protein>
<dbReference type="SUPFAM" id="SSF53335">
    <property type="entry name" value="S-adenosyl-L-methionine-dependent methyltransferases"/>
    <property type="match status" value="1"/>
</dbReference>
<keyword evidence="8" id="KW-0539">Nucleus</keyword>
<feature type="domain" description="Methyltransferase type 11" evidence="16">
    <location>
        <begin position="56"/>
        <end position="131"/>
    </location>
</feature>
<comment type="similarity">
    <text evidence="3">Belongs to the class I-like SAM-binding methyltransferase superfamily. BUD23/WBSCR22 family.</text>
</comment>
<evidence type="ECO:0000256" key="5">
    <source>
        <dbReference type="ARBA" id="ARBA00022603"/>
    </source>
</evidence>
<name>A0A481SZU4_ENCFO</name>
<dbReference type="InterPro" id="IPR029063">
    <property type="entry name" value="SAM-dependent_MTases_sf"/>
</dbReference>
<evidence type="ECO:0000256" key="9">
    <source>
        <dbReference type="ARBA" id="ARBA00050374"/>
    </source>
</evidence>
<dbReference type="InterPro" id="IPR039769">
    <property type="entry name" value="Bud23-like"/>
</dbReference>
<dbReference type="CDD" id="cd02440">
    <property type="entry name" value="AdoMet_MTases"/>
    <property type="match status" value="1"/>
</dbReference>
<keyword evidence="6" id="KW-0808">Transferase</keyword>
<dbReference type="Pfam" id="PF08241">
    <property type="entry name" value="Methyltransf_11"/>
    <property type="match status" value="1"/>
</dbReference>
<accession>A0A481SZU4</accession>
<dbReference type="FunFam" id="3.40.50.150:FF:000017">
    <property type="entry name" value="probable 18S rRNA (Guanine-N(7))-methyltransferase"/>
    <property type="match status" value="1"/>
</dbReference>
<evidence type="ECO:0000256" key="10">
    <source>
        <dbReference type="ARBA" id="ARBA00059355"/>
    </source>
</evidence>
<dbReference type="Gene3D" id="3.40.50.150">
    <property type="entry name" value="Vaccinia Virus protein VP39"/>
    <property type="match status" value="1"/>
</dbReference>
<keyword evidence="5" id="KW-0489">Methyltransferase</keyword>
<evidence type="ECO:0000256" key="13">
    <source>
        <dbReference type="ARBA" id="ARBA00075516"/>
    </source>
</evidence>
<evidence type="ECO:0000259" key="17">
    <source>
        <dbReference type="Pfam" id="PF12589"/>
    </source>
</evidence>
<comment type="subcellular location">
    <subcellularLocation>
        <location evidence="2">Cytoplasm</location>
    </subcellularLocation>
    <subcellularLocation>
        <location evidence="1">Nucleus</location>
    </subcellularLocation>
</comment>
<evidence type="ECO:0000256" key="7">
    <source>
        <dbReference type="ARBA" id="ARBA00022691"/>
    </source>
</evidence>
<dbReference type="InterPro" id="IPR013216">
    <property type="entry name" value="Methyltransf_11"/>
</dbReference>
<keyword evidence="4" id="KW-0963">Cytoplasm</keyword>
<dbReference type="GO" id="GO:0070476">
    <property type="term" value="P:rRNA (guanine-N7)-methylation"/>
    <property type="evidence" value="ECO:0007669"/>
    <property type="project" value="InterPro"/>
</dbReference>
<feature type="region of interest" description="Disordered" evidence="15">
    <location>
        <begin position="258"/>
        <end position="281"/>
    </location>
</feature>
<evidence type="ECO:0000256" key="1">
    <source>
        <dbReference type="ARBA" id="ARBA00004123"/>
    </source>
</evidence>
<dbReference type="GO" id="GO:0016435">
    <property type="term" value="F:rRNA (guanine) methyltransferase activity"/>
    <property type="evidence" value="ECO:0007669"/>
    <property type="project" value="InterPro"/>
</dbReference>
<dbReference type="GO" id="GO:0005737">
    <property type="term" value="C:cytoplasm"/>
    <property type="evidence" value="ECO:0007669"/>
    <property type="project" value="UniProtKB-SubCell"/>
</dbReference>
<comment type="subunit">
    <text evidence="11">Heterodimer with TRMT112; this heterodimerization is necessary for the metabolic stability and activity of the catalytic subunit BUD23. Interacts with GRIP1.</text>
</comment>
<feature type="domain" description="18S rRNA (guanine(1575)-N(7))-methyltransferase Bud23 C-terminal" evidence="17">
    <location>
        <begin position="210"/>
        <end position="278"/>
    </location>
</feature>
<dbReference type="InterPro" id="IPR022238">
    <property type="entry name" value="Bud23_C"/>
</dbReference>
<evidence type="ECO:0000256" key="14">
    <source>
        <dbReference type="ARBA" id="ARBA00081208"/>
    </source>
</evidence>
<proteinExistence type="evidence at transcript level"/>
<dbReference type="AlphaFoldDB" id="A0A481SZU4"/>
<evidence type="ECO:0000313" key="18">
    <source>
        <dbReference type="EMBL" id="QBH74332.1"/>
    </source>
</evidence>
<keyword evidence="7" id="KW-0949">S-adenosyl-L-methionine</keyword>
<comment type="catalytic activity">
    <reaction evidence="9">
        <text>a guanosine in 18S rRNA + S-adenosyl-L-methionine = an N(7)-methylguanosine in 18S rRNA + S-adenosyl-L-homocysteine</text>
        <dbReference type="Rhea" id="RHEA:54584"/>
        <dbReference type="Rhea" id="RHEA-COMP:13937"/>
        <dbReference type="Rhea" id="RHEA-COMP:13938"/>
        <dbReference type="ChEBI" id="CHEBI:57856"/>
        <dbReference type="ChEBI" id="CHEBI:59789"/>
        <dbReference type="ChEBI" id="CHEBI:74269"/>
        <dbReference type="ChEBI" id="CHEBI:74480"/>
    </reaction>
</comment>